<feature type="domain" description="BAG" evidence="2">
    <location>
        <begin position="98"/>
        <end position="140"/>
    </location>
</feature>
<evidence type="ECO:0000256" key="1">
    <source>
        <dbReference type="SAM" id="Phobius"/>
    </source>
</evidence>
<dbReference type="VEuPathDB" id="TriTrypDB:ADEAN_000838000"/>
<gene>
    <name evidence="3" type="ORF">ADEAN_000838000</name>
</gene>
<organism evidence="3 4">
    <name type="scientific">Angomonas deanei</name>
    <dbReference type="NCBI Taxonomy" id="59799"/>
    <lineage>
        <taxon>Eukaryota</taxon>
        <taxon>Discoba</taxon>
        <taxon>Euglenozoa</taxon>
        <taxon>Kinetoplastea</taxon>
        <taxon>Metakinetoplastina</taxon>
        <taxon>Trypanosomatida</taxon>
        <taxon>Trypanosomatidae</taxon>
        <taxon>Strigomonadinae</taxon>
        <taxon>Angomonas</taxon>
    </lineage>
</organism>
<reference evidence="3 4" key="1">
    <citation type="submission" date="2020-08" db="EMBL/GenBank/DDBJ databases">
        <authorList>
            <person name="Newling K."/>
            <person name="Davey J."/>
            <person name="Forrester S."/>
        </authorList>
    </citation>
    <scope>NUCLEOTIDE SEQUENCE [LARGE SCALE GENOMIC DNA]</scope>
    <source>
        <strain evidence="4">Crithidia deanei Carvalho (ATCC PRA-265)</strain>
    </source>
</reference>
<dbReference type="Gene3D" id="1.20.58.120">
    <property type="entry name" value="BAG domain"/>
    <property type="match status" value="1"/>
</dbReference>
<name>A0A7G2CM01_9TRYP</name>
<feature type="transmembrane region" description="Helical" evidence="1">
    <location>
        <begin position="6"/>
        <end position="26"/>
    </location>
</feature>
<evidence type="ECO:0000313" key="4">
    <source>
        <dbReference type="Proteomes" id="UP000515908"/>
    </source>
</evidence>
<dbReference type="SUPFAM" id="SSF63491">
    <property type="entry name" value="BAG domain"/>
    <property type="match status" value="1"/>
</dbReference>
<keyword evidence="1" id="KW-0812">Transmembrane</keyword>
<dbReference type="InterPro" id="IPR036533">
    <property type="entry name" value="BAG_dom_sf"/>
</dbReference>
<dbReference type="Pfam" id="PF02179">
    <property type="entry name" value="BAG"/>
    <property type="match status" value="1"/>
</dbReference>
<sequence length="146" mass="16247">MPVNKPVLIGTAAAAVACLAFFSALVRRHHKNDDSDDFVFADPKETNFLVYMNKLEKNVGTHLKQKIAELEKVAQEEGATDDEAYWSKVKPLAVTADELLTQYICKLDGVPVQGQEELKAKRKELVNETHELAAKIAPYLHKNSAI</sequence>
<protein>
    <submittedName>
        <fullName evidence="3">BAG domain containing protein, putative</fullName>
    </submittedName>
</protein>
<dbReference type="AlphaFoldDB" id="A0A7G2CM01"/>
<evidence type="ECO:0000313" key="3">
    <source>
        <dbReference type="EMBL" id="CAD2220856.1"/>
    </source>
</evidence>
<dbReference type="PROSITE" id="PS51035">
    <property type="entry name" value="BAG"/>
    <property type="match status" value="1"/>
</dbReference>
<dbReference type="GO" id="GO:0051087">
    <property type="term" value="F:protein-folding chaperone binding"/>
    <property type="evidence" value="ECO:0007669"/>
    <property type="project" value="InterPro"/>
</dbReference>
<keyword evidence="4" id="KW-1185">Reference proteome</keyword>
<dbReference type="Proteomes" id="UP000515908">
    <property type="component" value="Chromosome 19"/>
</dbReference>
<keyword evidence="1" id="KW-0472">Membrane</keyword>
<dbReference type="InterPro" id="IPR003103">
    <property type="entry name" value="BAG_domain"/>
</dbReference>
<keyword evidence="1" id="KW-1133">Transmembrane helix</keyword>
<accession>A0A7G2CM01</accession>
<evidence type="ECO:0000259" key="2">
    <source>
        <dbReference type="PROSITE" id="PS51035"/>
    </source>
</evidence>
<dbReference type="EMBL" id="LR877163">
    <property type="protein sequence ID" value="CAD2220856.1"/>
    <property type="molecule type" value="Genomic_DNA"/>
</dbReference>
<proteinExistence type="predicted"/>
<dbReference type="PROSITE" id="PS51257">
    <property type="entry name" value="PROKAR_LIPOPROTEIN"/>
    <property type="match status" value="1"/>
</dbReference>